<dbReference type="PANTHER" id="PTHR34875:SF5">
    <property type="entry name" value="GLYCINE CLEAVAGE SYSTEM TRANSCRIPTIONAL REPRESSOR"/>
    <property type="match status" value="1"/>
</dbReference>
<gene>
    <name evidence="2" type="ORF">MNBD_GAMMA06-647</name>
</gene>
<evidence type="ECO:0000313" key="2">
    <source>
        <dbReference type="EMBL" id="VAW50285.1"/>
    </source>
</evidence>
<feature type="domain" description="ACT" evidence="1">
    <location>
        <begin position="6"/>
        <end position="82"/>
    </location>
</feature>
<proteinExistence type="predicted"/>
<protein>
    <submittedName>
        <fullName evidence="2">Glycine cleavage system transcriptional antiactivator GcvR</fullName>
    </submittedName>
</protein>
<sequence length="174" mass="18846">MTTKLVISALGADRPGIVDELSTIICKHSLNIEDSRMTVLGGEFAILLLVSGEQTAIDALQTQATDIEQALQMRLLIKITTESNPIDNAIPYAVEVAALDHPGIVNNIASFFSERNINIVNLHTESYSAPHTGSPMFALHMTIGISTDTNIAQLRDAFTQVCDQLNLDAELTNL</sequence>
<dbReference type="GO" id="GO:0006355">
    <property type="term" value="P:regulation of DNA-templated transcription"/>
    <property type="evidence" value="ECO:0007669"/>
    <property type="project" value="InterPro"/>
</dbReference>
<dbReference type="PANTHER" id="PTHR34875">
    <property type="entry name" value="UPF0237 PROTEIN MJ1558"/>
    <property type="match status" value="1"/>
</dbReference>
<dbReference type="AlphaFoldDB" id="A0A3B0W365"/>
<dbReference type="InterPro" id="IPR002912">
    <property type="entry name" value="ACT_dom"/>
</dbReference>
<accession>A0A3B0W365</accession>
<dbReference type="PROSITE" id="PS51671">
    <property type="entry name" value="ACT"/>
    <property type="match status" value="2"/>
</dbReference>
<dbReference type="PIRSF" id="PIRSF028103">
    <property type="entry name" value="GcvR"/>
    <property type="match status" value="1"/>
</dbReference>
<dbReference type="EMBL" id="UOFD01000010">
    <property type="protein sequence ID" value="VAW50285.1"/>
    <property type="molecule type" value="Genomic_DNA"/>
</dbReference>
<dbReference type="InterPro" id="IPR016867">
    <property type="entry name" value="GcvR"/>
</dbReference>
<reference evidence="2" key="1">
    <citation type="submission" date="2018-06" db="EMBL/GenBank/DDBJ databases">
        <authorList>
            <person name="Zhirakovskaya E."/>
        </authorList>
    </citation>
    <scope>NUCLEOTIDE SEQUENCE</scope>
</reference>
<dbReference type="CDD" id="cd04869">
    <property type="entry name" value="ACT_GcvR_2"/>
    <property type="match status" value="1"/>
</dbReference>
<dbReference type="Gene3D" id="3.30.70.260">
    <property type="match status" value="2"/>
</dbReference>
<dbReference type="SUPFAM" id="SSF55021">
    <property type="entry name" value="ACT-like"/>
    <property type="match status" value="2"/>
</dbReference>
<dbReference type="Pfam" id="PF13740">
    <property type="entry name" value="ACT_6"/>
    <property type="match status" value="1"/>
</dbReference>
<feature type="domain" description="ACT" evidence="1">
    <location>
        <begin position="93"/>
        <end position="174"/>
    </location>
</feature>
<evidence type="ECO:0000259" key="1">
    <source>
        <dbReference type="PROSITE" id="PS51671"/>
    </source>
</evidence>
<dbReference type="InterPro" id="IPR045865">
    <property type="entry name" value="ACT-like_dom_sf"/>
</dbReference>
<name>A0A3B0W365_9ZZZZ</name>
<dbReference type="InterPro" id="IPR050990">
    <property type="entry name" value="UPF0237/GcvR_regulator"/>
</dbReference>
<organism evidence="2">
    <name type="scientific">hydrothermal vent metagenome</name>
    <dbReference type="NCBI Taxonomy" id="652676"/>
    <lineage>
        <taxon>unclassified sequences</taxon>
        <taxon>metagenomes</taxon>
        <taxon>ecological metagenomes</taxon>
    </lineage>
</organism>